<name>A0ABS1JHC4_9BURK</name>
<keyword evidence="1" id="KW-0732">Signal</keyword>
<evidence type="ECO:0000313" key="4">
    <source>
        <dbReference type="Proteomes" id="UP000622707"/>
    </source>
</evidence>
<evidence type="ECO:0000313" key="3">
    <source>
        <dbReference type="EMBL" id="MBL0423486.1"/>
    </source>
</evidence>
<proteinExistence type="predicted"/>
<dbReference type="InterPro" id="IPR025388">
    <property type="entry name" value="Alginate_export_dom"/>
</dbReference>
<dbReference type="EMBL" id="JAEQND010000001">
    <property type="protein sequence ID" value="MBL0423486.1"/>
    <property type="molecule type" value="Genomic_DNA"/>
</dbReference>
<accession>A0ABS1JHC4</accession>
<reference evidence="3 4" key="1">
    <citation type="journal article" date="2017" name="Int. J. Syst. Evol. Microbiol.">
        <title>Ramlibacter alkalitolerans sp. nov., alkali-tolerant bacterium isolated from soil of ginseng.</title>
        <authorList>
            <person name="Lee D.H."/>
            <person name="Cha C.J."/>
        </authorList>
    </citation>
    <scope>NUCLEOTIDE SEQUENCE [LARGE SCALE GENOMIC DNA]</scope>
    <source>
        <strain evidence="3 4">KACC 19305</strain>
    </source>
</reference>
<keyword evidence="4" id="KW-1185">Reference proteome</keyword>
<evidence type="ECO:0000256" key="1">
    <source>
        <dbReference type="SAM" id="SignalP"/>
    </source>
</evidence>
<gene>
    <name evidence="3" type="ORF">JI746_00060</name>
</gene>
<feature type="chain" id="PRO_5045917135" evidence="1">
    <location>
        <begin position="20"/>
        <end position="474"/>
    </location>
</feature>
<feature type="domain" description="Alginate export" evidence="2">
    <location>
        <begin position="55"/>
        <end position="458"/>
    </location>
</feature>
<protein>
    <submittedName>
        <fullName evidence="3">Alginate export family protein</fullName>
    </submittedName>
</protein>
<sequence>MRAVRLIPALLAAPMLAWGGEAAPLPPTSAEAQLRARDERRPEQPITLDVAGHPVQVGGSWEYTHEWRDNFDLDEQRARNRRVQEHEVQLEARSRFGDRTEVFLQLVGLHDTRRTQGTPGKQVNRSLERGPMWLQRERLGGTPWLLQFGRVTLLDRRAWWWDEDLDGVRVRYLGKKWRLDTGIAHEAARKSSDERGVAPDMRGVTRWFGQASWLWARRHSVEAFWLLQRDRSAQPQPGAVFADEDSIDERDLDARWVGARASGEWRNKGVLHRLNYWGDLAWFAGRERVSAFEERAADGRFVALGTRSQRLRGHALDLGASASFDLPLRPLLTLGYARGSEQFRQTGLQENKMRFAGVKRWQRYGELLQPELSNLQVITAGTGVRFGRNSSLELLLHDYRQVRPSTVVEGSRLSADPGGTSRSLGREVDLLLAIRESRRVEFTAKASYFRPGAAFGPARRDPARSIELGMTVNF</sequence>
<dbReference type="InterPro" id="IPR053728">
    <property type="entry name" value="Alginate_Permeability_Chnl"/>
</dbReference>
<dbReference type="Proteomes" id="UP000622707">
    <property type="component" value="Unassembled WGS sequence"/>
</dbReference>
<organism evidence="3 4">
    <name type="scientific">Ramlibacter alkalitolerans</name>
    <dbReference type="NCBI Taxonomy" id="2039631"/>
    <lineage>
        <taxon>Bacteria</taxon>
        <taxon>Pseudomonadati</taxon>
        <taxon>Pseudomonadota</taxon>
        <taxon>Betaproteobacteria</taxon>
        <taxon>Burkholderiales</taxon>
        <taxon>Comamonadaceae</taxon>
        <taxon>Ramlibacter</taxon>
    </lineage>
</organism>
<dbReference type="Pfam" id="PF13372">
    <property type="entry name" value="Alginate_exp"/>
    <property type="match status" value="1"/>
</dbReference>
<dbReference type="RefSeq" id="WP_201686740.1">
    <property type="nucleotide sequence ID" value="NZ_JAEQND010000001.1"/>
</dbReference>
<dbReference type="Gene3D" id="2.40.160.100">
    <property type="match status" value="1"/>
</dbReference>
<comment type="caution">
    <text evidence="3">The sequence shown here is derived from an EMBL/GenBank/DDBJ whole genome shotgun (WGS) entry which is preliminary data.</text>
</comment>
<evidence type="ECO:0000259" key="2">
    <source>
        <dbReference type="Pfam" id="PF13372"/>
    </source>
</evidence>
<feature type="signal peptide" evidence="1">
    <location>
        <begin position="1"/>
        <end position="19"/>
    </location>
</feature>